<evidence type="ECO:0000313" key="1">
    <source>
        <dbReference type="EMBL" id="RDB18775.1"/>
    </source>
</evidence>
<keyword evidence="2" id="KW-1185">Reference proteome</keyword>
<sequence length="92" mass="9988">MSKVLAHVTGVRGLMGGKAISGVGSIDGIGPLLEPVPRPRQREFGGSVPQWSHTANSVSCIDYPQFLLLFSERNTFYDTYVKLASPSNVYAF</sequence>
<accession>A0A369JEE0</accession>
<dbReference type="Proteomes" id="UP000076154">
    <property type="component" value="Unassembled WGS sequence"/>
</dbReference>
<proteinExistence type="predicted"/>
<gene>
    <name evidence="1" type="ORF">Hypma_014516</name>
</gene>
<name>A0A369JEE0_HYPMA</name>
<reference evidence="1" key="1">
    <citation type="submission" date="2018-04" db="EMBL/GenBank/DDBJ databases">
        <title>Whole genome sequencing of Hypsizygus marmoreus.</title>
        <authorList>
            <person name="Choi I.-G."/>
            <person name="Min B."/>
            <person name="Kim J.-G."/>
            <person name="Kim S."/>
            <person name="Oh Y.-L."/>
            <person name="Kong W.-S."/>
            <person name="Park H."/>
            <person name="Jeong J."/>
            <person name="Song E.-S."/>
        </authorList>
    </citation>
    <scope>NUCLEOTIDE SEQUENCE [LARGE SCALE GENOMIC DNA]</scope>
    <source>
        <strain evidence="1">51987-8</strain>
    </source>
</reference>
<dbReference type="InParanoid" id="A0A369JEE0"/>
<protein>
    <submittedName>
        <fullName evidence="1">Uncharacterized protein</fullName>
    </submittedName>
</protein>
<evidence type="ECO:0000313" key="2">
    <source>
        <dbReference type="Proteomes" id="UP000076154"/>
    </source>
</evidence>
<comment type="caution">
    <text evidence="1">The sequence shown here is derived from an EMBL/GenBank/DDBJ whole genome shotgun (WGS) entry which is preliminary data.</text>
</comment>
<organism evidence="1 2">
    <name type="scientific">Hypsizygus marmoreus</name>
    <name type="common">White beech mushroom</name>
    <name type="synonym">Agaricus marmoreus</name>
    <dbReference type="NCBI Taxonomy" id="39966"/>
    <lineage>
        <taxon>Eukaryota</taxon>
        <taxon>Fungi</taxon>
        <taxon>Dikarya</taxon>
        <taxon>Basidiomycota</taxon>
        <taxon>Agaricomycotina</taxon>
        <taxon>Agaricomycetes</taxon>
        <taxon>Agaricomycetidae</taxon>
        <taxon>Agaricales</taxon>
        <taxon>Tricholomatineae</taxon>
        <taxon>Lyophyllaceae</taxon>
        <taxon>Hypsizygus</taxon>
    </lineage>
</organism>
<dbReference type="EMBL" id="LUEZ02000087">
    <property type="protein sequence ID" value="RDB18775.1"/>
    <property type="molecule type" value="Genomic_DNA"/>
</dbReference>
<dbReference type="AlphaFoldDB" id="A0A369JEE0"/>